<evidence type="ECO:0000259" key="6">
    <source>
        <dbReference type="PROSITE" id="PS50106"/>
    </source>
</evidence>
<dbReference type="InterPro" id="IPR041489">
    <property type="entry name" value="PDZ_6"/>
</dbReference>
<dbReference type="InterPro" id="IPR029045">
    <property type="entry name" value="ClpP/crotonase-like_dom_sf"/>
</dbReference>
<dbReference type="NCBIfam" id="TIGR00225">
    <property type="entry name" value="prc"/>
    <property type="match status" value="1"/>
</dbReference>
<organism evidence="7 8">
    <name type="scientific">Salinibacillus aidingensis</name>
    <dbReference type="NCBI Taxonomy" id="237684"/>
    <lineage>
        <taxon>Bacteria</taxon>
        <taxon>Bacillati</taxon>
        <taxon>Bacillota</taxon>
        <taxon>Bacilli</taxon>
        <taxon>Bacillales</taxon>
        <taxon>Bacillaceae</taxon>
        <taxon>Salinibacillus</taxon>
    </lineage>
</organism>
<sequence>MNVKKSYLAVLVIVAMVLGSALTYVGTEVVGLGQSGEAENGGQSEISTDEEKKEIIEEFGDMNAFSKVMRAYSIIESNYVEDVKQKTMIEGAIRGMLDSLEDPHSVYMDKETVDQFNQSIESSFEGIGAEVSMSDGHVTIVSPIKGSPAEEAGLQPKDQILKVDGNSLEGLSLNEAVAKIRGEKGTEVELTIQRPGISDTIKVSVVRDNIPVETVYPEVKNENGKKTGVIQITSFSQKTAEEFNKALSDLEDKGIEGLVIDVRGNPGGLFTSVETILENFIPEDQPYVIFEEKNGEKVRYYSGTKEKKDYPITVLTNQGSASASEILAAAMKEAGYPVVGEKSYGKGTVQKTLGMGDGSQIKLTTFKWLTPDGKWINEKGIKPTVEVKQPEFFYTTPVDINNSLTYNMNNESVANIQKMLEGIGYEPGRTDGYFSEQTVEAVEAFQKDHDLKVTGEVNQKTGEEIQTLVIEAVSSPENDRQLNRALEVLYQ</sequence>
<dbReference type="Proteomes" id="UP001500880">
    <property type="component" value="Unassembled WGS sequence"/>
</dbReference>
<comment type="caution">
    <text evidence="7">The sequence shown here is derived from an EMBL/GenBank/DDBJ whole genome shotgun (WGS) entry which is preliminary data.</text>
</comment>
<evidence type="ECO:0000256" key="1">
    <source>
        <dbReference type="ARBA" id="ARBA00009179"/>
    </source>
</evidence>
<dbReference type="Gene3D" id="2.30.42.10">
    <property type="match status" value="1"/>
</dbReference>
<evidence type="ECO:0000256" key="2">
    <source>
        <dbReference type="ARBA" id="ARBA00022670"/>
    </source>
</evidence>
<evidence type="ECO:0000256" key="3">
    <source>
        <dbReference type="ARBA" id="ARBA00022801"/>
    </source>
</evidence>
<dbReference type="InterPro" id="IPR036366">
    <property type="entry name" value="PGBDSf"/>
</dbReference>
<dbReference type="InterPro" id="IPR055210">
    <property type="entry name" value="CtpA/B_N"/>
</dbReference>
<dbReference type="InterPro" id="IPR036034">
    <property type="entry name" value="PDZ_sf"/>
</dbReference>
<dbReference type="InterPro" id="IPR001478">
    <property type="entry name" value="PDZ"/>
</dbReference>
<dbReference type="Pfam" id="PF03572">
    <property type="entry name" value="Peptidase_S41"/>
    <property type="match status" value="1"/>
</dbReference>
<dbReference type="SUPFAM" id="SSF50156">
    <property type="entry name" value="PDZ domain-like"/>
    <property type="match status" value="1"/>
</dbReference>
<dbReference type="SMART" id="SM00245">
    <property type="entry name" value="TSPc"/>
    <property type="match status" value="1"/>
</dbReference>
<keyword evidence="2 5" id="KW-0645">Protease</keyword>
<dbReference type="InterPro" id="IPR005151">
    <property type="entry name" value="Tail-specific_protease"/>
</dbReference>
<dbReference type="CDD" id="cd07560">
    <property type="entry name" value="Peptidase_S41_CPP"/>
    <property type="match status" value="1"/>
</dbReference>
<dbReference type="PANTHER" id="PTHR32060">
    <property type="entry name" value="TAIL-SPECIFIC PROTEASE"/>
    <property type="match status" value="1"/>
</dbReference>
<gene>
    <name evidence="7" type="ORF">GCM10008986_27710</name>
</gene>
<feature type="domain" description="PDZ" evidence="6">
    <location>
        <begin position="105"/>
        <end position="181"/>
    </location>
</feature>
<dbReference type="Gene3D" id="3.90.226.10">
    <property type="entry name" value="2-enoyl-CoA Hydratase, Chain A, domain 1"/>
    <property type="match status" value="1"/>
</dbReference>
<dbReference type="PROSITE" id="PS50106">
    <property type="entry name" value="PDZ"/>
    <property type="match status" value="1"/>
</dbReference>
<dbReference type="SUPFAM" id="SSF47090">
    <property type="entry name" value="PGBD-like"/>
    <property type="match status" value="1"/>
</dbReference>
<keyword evidence="3 5" id="KW-0378">Hydrolase</keyword>
<accession>A0ABP3LEA6</accession>
<dbReference type="InterPro" id="IPR036365">
    <property type="entry name" value="PGBD-like_sf"/>
</dbReference>
<dbReference type="Pfam" id="PF01471">
    <property type="entry name" value="PG_binding_1"/>
    <property type="match status" value="1"/>
</dbReference>
<dbReference type="RefSeq" id="WP_343842277.1">
    <property type="nucleotide sequence ID" value="NZ_BAAADO010000006.1"/>
</dbReference>
<dbReference type="Pfam" id="PF17820">
    <property type="entry name" value="PDZ_6"/>
    <property type="match status" value="1"/>
</dbReference>
<dbReference type="InterPro" id="IPR004447">
    <property type="entry name" value="Peptidase_S41A"/>
</dbReference>
<keyword evidence="8" id="KW-1185">Reference proteome</keyword>
<evidence type="ECO:0000256" key="4">
    <source>
        <dbReference type="ARBA" id="ARBA00022825"/>
    </source>
</evidence>
<dbReference type="EMBL" id="BAAADO010000006">
    <property type="protein sequence ID" value="GAA0499039.1"/>
    <property type="molecule type" value="Genomic_DNA"/>
</dbReference>
<evidence type="ECO:0000313" key="8">
    <source>
        <dbReference type="Proteomes" id="UP001500880"/>
    </source>
</evidence>
<protein>
    <submittedName>
        <fullName evidence="7">S41 family peptidase</fullName>
    </submittedName>
</protein>
<reference evidence="8" key="1">
    <citation type="journal article" date="2019" name="Int. J. Syst. Evol. Microbiol.">
        <title>The Global Catalogue of Microorganisms (GCM) 10K type strain sequencing project: providing services to taxonomists for standard genome sequencing and annotation.</title>
        <authorList>
            <consortium name="The Broad Institute Genomics Platform"/>
            <consortium name="The Broad Institute Genome Sequencing Center for Infectious Disease"/>
            <person name="Wu L."/>
            <person name="Ma J."/>
        </authorList>
    </citation>
    <scope>NUCLEOTIDE SEQUENCE [LARGE SCALE GENOMIC DNA]</scope>
    <source>
        <strain evidence="8">JCM 12389</strain>
    </source>
</reference>
<dbReference type="SMART" id="SM00228">
    <property type="entry name" value="PDZ"/>
    <property type="match status" value="1"/>
</dbReference>
<dbReference type="Gene3D" id="3.30.750.44">
    <property type="match status" value="1"/>
</dbReference>
<keyword evidence="4 5" id="KW-0720">Serine protease</keyword>
<dbReference type="PANTHER" id="PTHR32060:SF29">
    <property type="entry name" value="CARBOXY-TERMINAL PROCESSING PROTEASE CTPB"/>
    <property type="match status" value="1"/>
</dbReference>
<dbReference type="SUPFAM" id="SSF52096">
    <property type="entry name" value="ClpP/crotonase"/>
    <property type="match status" value="1"/>
</dbReference>
<proteinExistence type="inferred from homology"/>
<dbReference type="CDD" id="cd06782">
    <property type="entry name" value="cpPDZ_CPP-like"/>
    <property type="match status" value="1"/>
</dbReference>
<dbReference type="Gene3D" id="1.10.101.10">
    <property type="entry name" value="PGBD-like superfamily/PGBD"/>
    <property type="match status" value="1"/>
</dbReference>
<comment type="similarity">
    <text evidence="1 5">Belongs to the peptidase S41A family.</text>
</comment>
<name>A0ABP3LEA6_9BACI</name>
<evidence type="ECO:0000256" key="5">
    <source>
        <dbReference type="RuleBase" id="RU004404"/>
    </source>
</evidence>
<dbReference type="InterPro" id="IPR002477">
    <property type="entry name" value="Peptidoglycan-bd-like"/>
</dbReference>
<evidence type="ECO:0000313" key="7">
    <source>
        <dbReference type="EMBL" id="GAA0499039.1"/>
    </source>
</evidence>
<dbReference type="Pfam" id="PF22694">
    <property type="entry name" value="CtpB_N-like"/>
    <property type="match status" value="1"/>
</dbReference>